<feature type="transmembrane region" description="Helical" evidence="6">
    <location>
        <begin position="905"/>
        <end position="927"/>
    </location>
</feature>
<dbReference type="GeneID" id="38783004"/>
<keyword evidence="5 6" id="KW-0472">Membrane</keyword>
<dbReference type="SUPFAM" id="SSF81383">
    <property type="entry name" value="F-box domain"/>
    <property type="match status" value="1"/>
</dbReference>
<dbReference type="STRING" id="139825.A0A401GV21"/>
<dbReference type="CDD" id="cd09917">
    <property type="entry name" value="F-box_SF"/>
    <property type="match status" value="1"/>
</dbReference>
<evidence type="ECO:0000256" key="2">
    <source>
        <dbReference type="ARBA" id="ARBA00022448"/>
    </source>
</evidence>
<feature type="domain" description="F-box" evidence="7">
    <location>
        <begin position="11"/>
        <end position="46"/>
    </location>
</feature>
<dbReference type="InParanoid" id="A0A401GV21"/>
<feature type="transmembrane region" description="Helical" evidence="6">
    <location>
        <begin position="1102"/>
        <end position="1123"/>
    </location>
</feature>
<keyword evidence="2" id="KW-0813">Transport</keyword>
<reference evidence="8 9" key="1">
    <citation type="journal article" date="2018" name="Sci. Rep.">
        <title>Genome sequence of the cauliflower mushroom Sparassis crispa (Hanabiratake) and its association with beneficial usage.</title>
        <authorList>
            <person name="Kiyama R."/>
            <person name="Furutani Y."/>
            <person name="Kawaguchi K."/>
            <person name="Nakanishi T."/>
        </authorList>
    </citation>
    <scope>NUCLEOTIDE SEQUENCE [LARGE SCALE GENOMIC DNA]</scope>
</reference>
<dbReference type="InterPro" id="IPR004840">
    <property type="entry name" value="Amino_acid_permease_CS"/>
</dbReference>
<dbReference type="OrthoDB" id="3257095at2759"/>
<gene>
    <name evidence="8" type="ORF">SCP_0806110</name>
</gene>
<dbReference type="InterPro" id="IPR001810">
    <property type="entry name" value="F-box_dom"/>
</dbReference>
<evidence type="ECO:0000256" key="3">
    <source>
        <dbReference type="ARBA" id="ARBA00022692"/>
    </source>
</evidence>
<dbReference type="PANTHER" id="PTHR45649:SF26">
    <property type="entry name" value="OS04G0435100 PROTEIN"/>
    <property type="match status" value="1"/>
</dbReference>
<dbReference type="Proteomes" id="UP000287166">
    <property type="component" value="Unassembled WGS sequence"/>
</dbReference>
<dbReference type="GO" id="GO:0006865">
    <property type="term" value="P:amino acid transport"/>
    <property type="evidence" value="ECO:0007669"/>
    <property type="project" value="InterPro"/>
</dbReference>
<evidence type="ECO:0000256" key="1">
    <source>
        <dbReference type="ARBA" id="ARBA00004141"/>
    </source>
</evidence>
<dbReference type="Pfam" id="PF00646">
    <property type="entry name" value="F-box"/>
    <property type="match status" value="1"/>
</dbReference>
<dbReference type="Pfam" id="PF13520">
    <property type="entry name" value="AA_permease_2"/>
    <property type="match status" value="1"/>
</dbReference>
<dbReference type="PROSITE" id="PS00218">
    <property type="entry name" value="AMINO_ACID_PERMEASE_1"/>
    <property type="match status" value="1"/>
</dbReference>
<sequence>MDSITRGHVVSLPPELITKCLIYVDGDELSSCKLVCKLFCAVVESSVQLRYNIELAADGFIDGSSCSLATTDRLDMLLERRRRWLHLDWSQTLSARDRSRTATPMRCYDMVQGLLIERISQRQLLLTSLPSHANPTLKLAERSVEHIVANFAVDPSQDLLVLLDAEGCVRLRTLSSNSVHPLAQLGTLPGRLTNLSFESLQIAGDLVGLFSPRSEYTLRIWNWHTGSIILEEHESSLIFVPTSFIFLSSRVLLLSDKPNSGSLVLFAFTDAQVASTTPLTFSTFHPVAILNLPLVRDKYIIGNMSLGIAPLLAGVIPGVPFATSPAERIIVMQLSYLASNRRQVSGAFSGFVHCRYLLSFVSSSLDGQIQARVVPWDEWGPKNTRIAMLPVYGNTFERYTSGQRVVLRSSVVNSVARHIYVLDFNVHPRHLSAMIHDDAGGPSYEPQTDRYGNRGGKGKFTLVREPARLRGAPFKQDVVTSLPYVQSSRGMNSFENNGYMIDEERLIEVKFGTFNDNVEGINIGYQYHQGREKLNIVTWLPSPEIALGVLREPSILKHTICDYSGSRELGGGLHTCTALMLSIRDNEIGYFYVRRLSWLGRYPFIYCSPPHARFSFFSLSTAMADSISLREVKVAAGTVMEAGADEAELARMGYKQELKRDLSLLQNFGISFSIISVITGIPSLFLYGLNTGGPAVMVWGWIVVACFTILVGLAMAEVCSAHPTSGGPYFWSAMLSKPENAAFASWITGWFNLLGQVAVTTGISFACSTFIGTVSTFGTNFVPTAKTNIGMYAAVLVAQGLINTFGVHLLKYLNNISVYWHALGTTALVITILAKAPTHQSGHFVFQTFIDGTGVGGPGWSERASPAYVTVIGILMAQYTLTGFDASAHMTEETHNAAMSGPIGIIMAIGVSAVLGWFLILGLLFSIQDLATTVASPTGEPVAQILLDAVGEKGAIVLMVIIIGAMFWCGTFSVTSNSRMMYAFARDGGIPGHKFFRKVDVKRKSPVRTVWLACTLSFILGLPSLGSSVAFSAATSIATIGLYISYAIPIALRIVYADRFVRGPFHLGAFSFPVAIAAVAWIAFITIVFILPQENPVNSQTLNYSIVAVGIVLVYSLGFWVLSARKWFTGPVRQIAAEEMGIDVMNPAEVEKVDEGST</sequence>
<dbReference type="Gene3D" id="1.20.1740.10">
    <property type="entry name" value="Amino acid/polyamine transporter I"/>
    <property type="match status" value="1"/>
</dbReference>
<feature type="transmembrane region" description="Helical" evidence="6">
    <location>
        <begin position="955"/>
        <end position="974"/>
    </location>
</feature>
<keyword evidence="4 6" id="KW-1133">Transmembrane helix</keyword>
<feature type="transmembrane region" description="Helical" evidence="6">
    <location>
        <begin position="789"/>
        <end position="810"/>
    </location>
</feature>
<feature type="transmembrane region" description="Helical" evidence="6">
    <location>
        <begin position="696"/>
        <end position="716"/>
    </location>
</feature>
<keyword evidence="3 6" id="KW-0812">Transmembrane</keyword>
<feature type="transmembrane region" description="Helical" evidence="6">
    <location>
        <begin position="1068"/>
        <end position="1090"/>
    </location>
</feature>
<name>A0A401GV21_9APHY</name>
<dbReference type="InterPro" id="IPR002293">
    <property type="entry name" value="AA/rel_permease1"/>
</dbReference>
<evidence type="ECO:0000256" key="4">
    <source>
        <dbReference type="ARBA" id="ARBA00022989"/>
    </source>
</evidence>
<dbReference type="GO" id="GO:0016020">
    <property type="term" value="C:membrane"/>
    <property type="evidence" value="ECO:0007669"/>
    <property type="project" value="UniProtKB-SubCell"/>
</dbReference>
<comment type="subcellular location">
    <subcellularLocation>
        <location evidence="1">Membrane</location>
        <topology evidence="1">Multi-pass membrane protein</topology>
    </subcellularLocation>
</comment>
<protein>
    <recommendedName>
        <fullName evidence="7">F-box domain-containing protein</fullName>
    </recommendedName>
</protein>
<evidence type="ECO:0000259" key="7">
    <source>
        <dbReference type="Pfam" id="PF00646"/>
    </source>
</evidence>
<evidence type="ECO:0000313" key="9">
    <source>
        <dbReference type="Proteomes" id="UP000287166"/>
    </source>
</evidence>
<accession>A0A401GV21</accession>
<evidence type="ECO:0000256" key="5">
    <source>
        <dbReference type="ARBA" id="ARBA00023136"/>
    </source>
</evidence>
<feature type="transmembrane region" description="Helical" evidence="6">
    <location>
        <begin position="668"/>
        <end position="689"/>
    </location>
</feature>
<dbReference type="AlphaFoldDB" id="A0A401GV21"/>
<feature type="transmembrane region" description="Helical" evidence="6">
    <location>
        <begin position="1037"/>
        <end position="1056"/>
    </location>
</feature>
<dbReference type="GO" id="GO:0022857">
    <property type="term" value="F:transmembrane transporter activity"/>
    <property type="evidence" value="ECO:0007669"/>
    <property type="project" value="InterPro"/>
</dbReference>
<dbReference type="InterPro" id="IPR036047">
    <property type="entry name" value="F-box-like_dom_sf"/>
</dbReference>
<dbReference type="RefSeq" id="XP_027617000.1">
    <property type="nucleotide sequence ID" value="XM_027761199.1"/>
</dbReference>
<comment type="caution">
    <text evidence="8">The sequence shown here is derived from an EMBL/GenBank/DDBJ whole genome shotgun (WGS) entry which is preliminary data.</text>
</comment>
<feature type="transmembrane region" description="Helical" evidence="6">
    <location>
        <begin position="753"/>
        <end position="777"/>
    </location>
</feature>
<organism evidence="8 9">
    <name type="scientific">Sparassis crispa</name>
    <dbReference type="NCBI Taxonomy" id="139825"/>
    <lineage>
        <taxon>Eukaryota</taxon>
        <taxon>Fungi</taxon>
        <taxon>Dikarya</taxon>
        <taxon>Basidiomycota</taxon>
        <taxon>Agaricomycotina</taxon>
        <taxon>Agaricomycetes</taxon>
        <taxon>Polyporales</taxon>
        <taxon>Sparassidaceae</taxon>
        <taxon>Sparassis</taxon>
    </lineage>
</organism>
<keyword evidence="9" id="KW-1185">Reference proteome</keyword>
<dbReference type="EMBL" id="BFAD01000008">
    <property type="protein sequence ID" value="GBE86087.1"/>
    <property type="molecule type" value="Genomic_DNA"/>
</dbReference>
<proteinExistence type="predicted"/>
<dbReference type="PANTHER" id="PTHR45649">
    <property type="entry name" value="AMINO-ACID PERMEASE BAT1"/>
    <property type="match status" value="1"/>
</dbReference>
<evidence type="ECO:0000256" key="6">
    <source>
        <dbReference type="SAM" id="Phobius"/>
    </source>
</evidence>
<evidence type="ECO:0000313" key="8">
    <source>
        <dbReference type="EMBL" id="GBE86087.1"/>
    </source>
</evidence>
<feature type="transmembrane region" description="Helical" evidence="6">
    <location>
        <begin position="1010"/>
        <end position="1031"/>
    </location>
</feature>